<keyword evidence="1" id="KW-0812">Transmembrane</keyword>
<dbReference type="AlphaFoldDB" id="A0A543HYQ0"/>
<evidence type="ECO:0000313" key="2">
    <source>
        <dbReference type="EMBL" id="TQM63462.1"/>
    </source>
</evidence>
<dbReference type="RefSeq" id="WP_170206080.1">
    <property type="nucleotide sequence ID" value="NZ_BAAAYS010000011.1"/>
</dbReference>
<keyword evidence="1" id="KW-1133">Transmembrane helix</keyword>
<organism evidence="2 3">
    <name type="scientific">Klugiella xanthotipulae</name>
    <dbReference type="NCBI Taxonomy" id="244735"/>
    <lineage>
        <taxon>Bacteria</taxon>
        <taxon>Bacillati</taxon>
        <taxon>Actinomycetota</taxon>
        <taxon>Actinomycetes</taxon>
        <taxon>Micrococcales</taxon>
        <taxon>Microbacteriaceae</taxon>
        <taxon>Klugiella</taxon>
    </lineage>
</organism>
<feature type="transmembrane region" description="Helical" evidence="1">
    <location>
        <begin position="26"/>
        <end position="47"/>
    </location>
</feature>
<proteinExistence type="predicted"/>
<dbReference type="Proteomes" id="UP000318331">
    <property type="component" value="Unassembled WGS sequence"/>
</dbReference>
<sequence>MSIFLDVPFSATSVLVSPSSALTTDVWLYAGVGVAVVGIAAAILRFTRRSPRRGRGL</sequence>
<keyword evidence="1" id="KW-0472">Membrane</keyword>
<gene>
    <name evidence="2" type="ORF">FB466_1725</name>
</gene>
<evidence type="ECO:0000313" key="3">
    <source>
        <dbReference type="Proteomes" id="UP000318331"/>
    </source>
</evidence>
<reference evidence="2 3" key="1">
    <citation type="submission" date="2019-06" db="EMBL/GenBank/DDBJ databases">
        <title>Sequencing the genomes of 1000 actinobacteria strains.</title>
        <authorList>
            <person name="Klenk H.-P."/>
        </authorList>
    </citation>
    <scope>NUCLEOTIDE SEQUENCE [LARGE SCALE GENOMIC DNA]</scope>
    <source>
        <strain evidence="2 3">DSM 18031</strain>
    </source>
</reference>
<comment type="caution">
    <text evidence="2">The sequence shown here is derived from an EMBL/GenBank/DDBJ whole genome shotgun (WGS) entry which is preliminary data.</text>
</comment>
<evidence type="ECO:0000256" key="1">
    <source>
        <dbReference type="SAM" id="Phobius"/>
    </source>
</evidence>
<accession>A0A543HYQ0</accession>
<dbReference type="EMBL" id="VFPN01000002">
    <property type="protein sequence ID" value="TQM63462.1"/>
    <property type="molecule type" value="Genomic_DNA"/>
</dbReference>
<keyword evidence="3" id="KW-1185">Reference proteome</keyword>
<protein>
    <submittedName>
        <fullName evidence="2">Uncharacterized protein</fullName>
    </submittedName>
</protein>
<name>A0A543HYQ0_9MICO</name>